<organism evidence="2 3">
    <name type="scientific">Pseudoduganella buxea</name>
    <dbReference type="NCBI Taxonomy" id="1949069"/>
    <lineage>
        <taxon>Bacteria</taxon>
        <taxon>Pseudomonadati</taxon>
        <taxon>Pseudomonadota</taxon>
        <taxon>Betaproteobacteria</taxon>
        <taxon>Burkholderiales</taxon>
        <taxon>Oxalobacteraceae</taxon>
        <taxon>Telluria group</taxon>
        <taxon>Pseudoduganella</taxon>
    </lineage>
</organism>
<dbReference type="EMBL" id="BMKG01000005">
    <property type="protein sequence ID" value="GGB95038.1"/>
    <property type="molecule type" value="Genomic_DNA"/>
</dbReference>
<dbReference type="Proteomes" id="UP000622638">
    <property type="component" value="Unassembled WGS sequence"/>
</dbReference>
<comment type="caution">
    <text evidence="2">The sequence shown here is derived from an EMBL/GenBank/DDBJ whole genome shotgun (WGS) entry which is preliminary data.</text>
</comment>
<accession>A0A6I3SYW0</accession>
<dbReference type="Proteomes" id="UP000430634">
    <property type="component" value="Unassembled WGS sequence"/>
</dbReference>
<reference evidence="2 3" key="3">
    <citation type="submission" date="2019-11" db="EMBL/GenBank/DDBJ databases">
        <title>Type strains purchased from KCTC, JCM and DSMZ.</title>
        <authorList>
            <person name="Lu H."/>
        </authorList>
    </citation>
    <scope>NUCLEOTIDE SEQUENCE [LARGE SCALE GENOMIC DNA]</scope>
    <source>
        <strain evidence="2 3">KCTC 52429</strain>
    </source>
</reference>
<reference evidence="1" key="1">
    <citation type="journal article" date="2014" name="Int. J. Syst. Evol. Microbiol.">
        <title>Complete genome of a new Firmicutes species belonging to the dominant human colonic microbiota ('Ruminococcus bicirculans') reveals two chromosomes and a selective capacity to utilize plant glucans.</title>
        <authorList>
            <consortium name="NISC Comparative Sequencing Program"/>
            <person name="Wegmann U."/>
            <person name="Louis P."/>
            <person name="Goesmann A."/>
            <person name="Henrissat B."/>
            <person name="Duncan S.H."/>
            <person name="Flint H.J."/>
        </authorList>
    </citation>
    <scope>NUCLEOTIDE SEQUENCE</scope>
    <source>
        <strain evidence="1">CGMCC 1.15931</strain>
    </source>
</reference>
<evidence type="ECO:0000313" key="4">
    <source>
        <dbReference type="Proteomes" id="UP000622638"/>
    </source>
</evidence>
<protein>
    <submittedName>
        <fullName evidence="2">Uncharacterized protein</fullName>
    </submittedName>
</protein>
<reference evidence="1" key="4">
    <citation type="submission" date="2024-05" db="EMBL/GenBank/DDBJ databases">
        <authorList>
            <person name="Sun Q."/>
            <person name="Zhou Y."/>
        </authorList>
    </citation>
    <scope>NUCLEOTIDE SEQUENCE</scope>
    <source>
        <strain evidence="1">CGMCC 1.15931</strain>
    </source>
</reference>
<name>A0A6I3SYW0_9BURK</name>
<gene>
    <name evidence="1" type="ORF">GCM10011572_16250</name>
    <name evidence="2" type="ORF">GM672_11965</name>
</gene>
<evidence type="ECO:0000313" key="2">
    <source>
        <dbReference type="EMBL" id="MTV53442.1"/>
    </source>
</evidence>
<evidence type="ECO:0000313" key="3">
    <source>
        <dbReference type="Proteomes" id="UP000430634"/>
    </source>
</evidence>
<dbReference type="RefSeq" id="WP_155470757.1">
    <property type="nucleotide sequence ID" value="NZ_BMKG01000005.1"/>
</dbReference>
<dbReference type="AlphaFoldDB" id="A0A6I3SYW0"/>
<sequence>MNAFHPGRCAIDEFSFRYLAPADACVDARALDQVERTYQVGVPANTHDDAAIDIAIDIAPLFRALVLGLAPTGSMRDRLLALLLQVHQPATVTPCAGYGVHASYPSPRAYYPLRFVLQEGAARWQVDMRTLRLRPEFTSAATGTPLALELRCDFTRYAPLYNLFRKSLFALEAGHFLSELAALAPHAGLRIVPVVGGQAIRLDVHDDGAPGDWRDALLAHQGYARERNSGRFYGGFYPAPCVFGQRRLDEVLAALAAAQAALAATLPGAPAVGVRLCLRAGDGVAAGVYRIDGSTMTCLDARDPVDACERHYNYDNFNFRTVPAVLFLCVDELAYHCHDDTFLEMNMALGYLNQQLIRHLSGHGLVGRPFRSYDQLGIDTLLQTPADGQRAYYGLMVARNRCREAWGVLR</sequence>
<dbReference type="EMBL" id="WNKZ01000029">
    <property type="protein sequence ID" value="MTV53442.1"/>
    <property type="molecule type" value="Genomic_DNA"/>
</dbReference>
<keyword evidence="4" id="KW-1185">Reference proteome</keyword>
<dbReference type="OrthoDB" id="8768521at2"/>
<evidence type="ECO:0000313" key="1">
    <source>
        <dbReference type="EMBL" id="GGB95038.1"/>
    </source>
</evidence>
<reference evidence="4" key="2">
    <citation type="journal article" date="2019" name="Int. J. Syst. Evol. Microbiol.">
        <title>The Global Catalogue of Microorganisms (GCM) 10K type strain sequencing project: providing services to taxonomists for standard genome sequencing and annotation.</title>
        <authorList>
            <consortium name="The Broad Institute Genomics Platform"/>
            <consortium name="The Broad Institute Genome Sequencing Center for Infectious Disease"/>
            <person name="Wu L."/>
            <person name="Ma J."/>
        </authorList>
    </citation>
    <scope>NUCLEOTIDE SEQUENCE [LARGE SCALE GENOMIC DNA]</scope>
    <source>
        <strain evidence="4">CGMCC 1.15931</strain>
    </source>
</reference>
<proteinExistence type="predicted"/>